<dbReference type="Gene3D" id="1.20.58.1460">
    <property type="match status" value="1"/>
</dbReference>
<organism evidence="4 5">
    <name type="scientific">Gordonia aquimaris</name>
    <dbReference type="NCBI Taxonomy" id="2984863"/>
    <lineage>
        <taxon>Bacteria</taxon>
        <taxon>Bacillati</taxon>
        <taxon>Actinomycetota</taxon>
        <taxon>Actinomycetes</taxon>
        <taxon>Mycobacteriales</taxon>
        <taxon>Gordoniaceae</taxon>
        <taxon>Gordonia</taxon>
    </lineage>
</organism>
<dbReference type="InterPro" id="IPR011965">
    <property type="entry name" value="PaaX_trns_reg"/>
</dbReference>
<dbReference type="PIRSF" id="PIRSF020623">
    <property type="entry name" value="PaaX"/>
    <property type="match status" value="1"/>
</dbReference>
<dbReference type="InterPro" id="IPR013225">
    <property type="entry name" value="PaaX_C"/>
</dbReference>
<dbReference type="PANTHER" id="PTHR30319:SF1">
    <property type="entry name" value="TRANSCRIPTIONAL REPRESSOR PAAX"/>
    <property type="match status" value="1"/>
</dbReference>
<dbReference type="Proteomes" id="UP001143347">
    <property type="component" value="Unassembled WGS sequence"/>
</dbReference>
<evidence type="ECO:0000259" key="1">
    <source>
        <dbReference type="Pfam" id="PF07848"/>
    </source>
</evidence>
<evidence type="ECO:0000259" key="2">
    <source>
        <dbReference type="Pfam" id="PF08223"/>
    </source>
</evidence>
<gene>
    <name evidence="4" type="ORF">OSB52_21985</name>
</gene>
<feature type="domain" description="Transcriptional repressor PaaX-like N-terminal" evidence="1">
    <location>
        <begin position="13"/>
        <end position="77"/>
    </location>
</feature>
<dbReference type="SUPFAM" id="SSF46785">
    <property type="entry name" value="Winged helix' DNA-binding domain"/>
    <property type="match status" value="1"/>
</dbReference>
<evidence type="ECO:0000259" key="3">
    <source>
        <dbReference type="Pfam" id="PF20803"/>
    </source>
</evidence>
<protein>
    <recommendedName>
        <fullName evidence="6">PaaX family transcriptional regulator</fullName>
    </recommendedName>
</protein>
<dbReference type="InterPro" id="IPR036390">
    <property type="entry name" value="WH_DNA-bd_sf"/>
</dbReference>
<dbReference type="PANTHER" id="PTHR30319">
    <property type="entry name" value="PHENYLACETIC ACID REGULATOR-RELATED TRANSCRIPTIONAL REPRESSOR"/>
    <property type="match status" value="1"/>
</dbReference>
<evidence type="ECO:0000313" key="4">
    <source>
        <dbReference type="EMBL" id="MCX2966751.1"/>
    </source>
</evidence>
<dbReference type="InterPro" id="IPR036388">
    <property type="entry name" value="WH-like_DNA-bd_sf"/>
</dbReference>
<dbReference type="InterPro" id="IPR048846">
    <property type="entry name" value="PaaX-like_central"/>
</dbReference>
<comment type="caution">
    <text evidence="4">The sequence shown here is derived from an EMBL/GenBank/DDBJ whole genome shotgun (WGS) entry which is preliminary data.</text>
</comment>
<dbReference type="AlphaFoldDB" id="A0A9X3DAK6"/>
<dbReference type="Pfam" id="PF07848">
    <property type="entry name" value="PaaX"/>
    <property type="match status" value="1"/>
</dbReference>
<dbReference type="Pfam" id="PF08223">
    <property type="entry name" value="PaaX_C"/>
    <property type="match status" value="1"/>
</dbReference>
<feature type="domain" description="Transcriptional repressor PaaX-like central Cas2-like" evidence="3">
    <location>
        <begin position="96"/>
        <end position="160"/>
    </location>
</feature>
<dbReference type="EMBL" id="JAPKFM010000032">
    <property type="protein sequence ID" value="MCX2966751.1"/>
    <property type="molecule type" value="Genomic_DNA"/>
</dbReference>
<feature type="domain" description="Transcriptional repressor PaaX-like C-terminal" evidence="2">
    <location>
        <begin position="181"/>
        <end position="265"/>
    </location>
</feature>
<dbReference type="GO" id="GO:0006351">
    <property type="term" value="P:DNA-templated transcription"/>
    <property type="evidence" value="ECO:0007669"/>
    <property type="project" value="InterPro"/>
</dbReference>
<dbReference type="Gene3D" id="3.30.70.2650">
    <property type="match status" value="1"/>
</dbReference>
<dbReference type="RefSeq" id="WP_266063522.1">
    <property type="nucleotide sequence ID" value="NZ_JAPKFM010000032.1"/>
</dbReference>
<dbReference type="Pfam" id="PF20803">
    <property type="entry name" value="PaaX_M"/>
    <property type="match status" value="1"/>
</dbReference>
<reference evidence="4" key="1">
    <citation type="submission" date="2022-10" db="EMBL/GenBank/DDBJ databases">
        <title>WGS of marine actinomycetes from Thailand.</title>
        <authorList>
            <person name="Thawai C."/>
        </authorList>
    </citation>
    <scope>NUCLEOTIDE SEQUENCE</scope>
    <source>
        <strain evidence="4">SW21</strain>
    </source>
</reference>
<keyword evidence="5" id="KW-1185">Reference proteome</keyword>
<evidence type="ECO:0008006" key="6">
    <source>
        <dbReference type="Google" id="ProtNLM"/>
    </source>
</evidence>
<proteinExistence type="predicted"/>
<evidence type="ECO:0000313" key="5">
    <source>
        <dbReference type="Proteomes" id="UP001143347"/>
    </source>
</evidence>
<name>A0A9X3DAK6_9ACTN</name>
<dbReference type="InterPro" id="IPR012906">
    <property type="entry name" value="PaaX-like_N"/>
</dbReference>
<accession>A0A9X3DAK6</accession>
<dbReference type="Gene3D" id="1.10.10.10">
    <property type="entry name" value="Winged helix-like DNA-binding domain superfamily/Winged helix DNA-binding domain"/>
    <property type="match status" value="1"/>
</dbReference>
<sequence length="277" mass="31083">MLREPTDSLPQRLLVTLLADYRHVLGDTVPSSVLVAVFQDFDIAPDATRTALSRLVKKSILERTRSGRTTSYFMTDEAIKMIDEDTSRIIAFGEDRPWDGLWTLVAFSVVESERARRHTLRTQLRALGFAPLYDGLWTAAHASVDSAQRALADAGVTNALVIRGTIAGDPASILAQFRQSWNLDELAERYHLLIRSVSPLIDRARKGLVAPAEALVARTRIMDEWRVFPRQDPDLPDSVLPRQWPRSEARACFVEAWTRLQPAAELRLRLLLDDAGG</sequence>